<dbReference type="GO" id="GO:0005874">
    <property type="term" value="C:microtubule"/>
    <property type="evidence" value="ECO:0007669"/>
    <property type="project" value="UniProtKB-KW"/>
</dbReference>
<dbReference type="GO" id="GO:0043015">
    <property type="term" value="F:gamma-tubulin binding"/>
    <property type="evidence" value="ECO:0007669"/>
    <property type="project" value="InterPro"/>
</dbReference>
<dbReference type="GO" id="GO:0051011">
    <property type="term" value="F:microtubule minus-end binding"/>
    <property type="evidence" value="ECO:0007669"/>
    <property type="project" value="TreeGrafter"/>
</dbReference>
<dbReference type="GO" id="GO:0051321">
    <property type="term" value="P:meiotic cell cycle"/>
    <property type="evidence" value="ECO:0007669"/>
    <property type="project" value="TreeGrafter"/>
</dbReference>
<organism evidence="9 10">
    <name type="scientific">Parascaris univalens</name>
    <name type="common">Nematode worm</name>
    <dbReference type="NCBI Taxonomy" id="6257"/>
    <lineage>
        <taxon>Eukaryota</taxon>
        <taxon>Metazoa</taxon>
        <taxon>Ecdysozoa</taxon>
        <taxon>Nematoda</taxon>
        <taxon>Chromadorea</taxon>
        <taxon>Rhabditida</taxon>
        <taxon>Spirurina</taxon>
        <taxon>Ascaridomorpha</taxon>
        <taxon>Ascaridoidea</taxon>
        <taxon>Ascarididae</taxon>
        <taxon>Parascaris</taxon>
    </lineage>
</organism>
<evidence type="ECO:0000256" key="5">
    <source>
        <dbReference type="RuleBase" id="RU363050"/>
    </source>
</evidence>
<dbReference type="Gene3D" id="1.20.120.1900">
    <property type="entry name" value="Gamma-tubulin complex, C-terminal domain"/>
    <property type="match status" value="1"/>
</dbReference>
<dbReference type="InterPro" id="IPR007259">
    <property type="entry name" value="GCP"/>
</dbReference>
<keyword evidence="3 5" id="KW-0493">Microtubule</keyword>
<comment type="subcellular location">
    <subcellularLocation>
        <location evidence="5">Cytoplasm</location>
        <location evidence="5">Cytoskeleton</location>
        <location evidence="5">Microtubule organizing center</location>
    </subcellularLocation>
</comment>
<keyword evidence="9" id="KW-1185">Reference proteome</keyword>
<dbReference type="PANTHER" id="PTHR19302">
    <property type="entry name" value="GAMMA TUBULIN COMPLEX PROTEIN"/>
    <property type="match status" value="1"/>
</dbReference>
<evidence type="ECO:0000256" key="4">
    <source>
        <dbReference type="ARBA" id="ARBA00023212"/>
    </source>
</evidence>
<dbReference type="GO" id="GO:0000278">
    <property type="term" value="P:mitotic cell cycle"/>
    <property type="evidence" value="ECO:0007669"/>
    <property type="project" value="TreeGrafter"/>
</dbReference>
<dbReference type="Pfam" id="PF17681">
    <property type="entry name" value="GCP_N_terminal"/>
    <property type="match status" value="1"/>
</dbReference>
<evidence type="ECO:0000313" key="9">
    <source>
        <dbReference type="Proteomes" id="UP000887569"/>
    </source>
</evidence>
<dbReference type="PANTHER" id="PTHR19302:SF59">
    <property type="entry name" value="HYPOTHETICAL GAMMA-TUBULIN COMPLEX"/>
    <property type="match status" value="1"/>
</dbReference>
<feature type="domain" description="Gamma tubulin complex component protein N-terminal" evidence="8">
    <location>
        <begin position="220"/>
        <end position="506"/>
    </location>
</feature>
<dbReference type="GO" id="GO:0000922">
    <property type="term" value="C:spindle pole"/>
    <property type="evidence" value="ECO:0007669"/>
    <property type="project" value="InterPro"/>
</dbReference>
<dbReference type="WBParaSite" id="PgR018_g051_t01">
    <property type="protein sequence ID" value="PgR018_g051_t01"/>
    <property type="gene ID" value="PgR018_g051"/>
</dbReference>
<protein>
    <recommendedName>
        <fullName evidence="5">Gamma-tubulin complex component</fullName>
    </recommendedName>
</protein>
<feature type="compositionally biased region" description="Low complexity" evidence="6">
    <location>
        <begin position="151"/>
        <end position="176"/>
    </location>
</feature>
<dbReference type="GO" id="GO:0031122">
    <property type="term" value="P:cytoplasmic microtubule organization"/>
    <property type="evidence" value="ECO:0007669"/>
    <property type="project" value="TreeGrafter"/>
</dbReference>
<dbReference type="Pfam" id="PF04130">
    <property type="entry name" value="GCP_C_terminal"/>
    <property type="match status" value="1"/>
</dbReference>
<sequence>ELFQSVLLNCFMFIYRQFEPMSTLKNDGVPLEHHPAKSNFGPLLDDFIKEFGCDPAKANEIAAYLSARPPIDTEAQALIRRTRNKIAKRSESAARAFSETVDALRACSDLSNADDLIRFIITCSSGHKTERSQRAVRIAAANESLLNNSRTPMRAPSTMSSSSTRTLLATSTPSSAYSGSVSTIYKKIFLPMEVEVAPKPTAVLNGRCKGRTVVCSEEMIRQTVWALMGSEGRYITRGAAPEDRLIVAKHCAVDDALRAQLESLLCVANAYCDLQRIAQRHKSGLLEQAFTLCLSDVVAEYVAIVSKLETQLTISRESVTPLLIQHEFGDWPLRIQCLAHIAANNESLKGTALLNNIYVAYCCTSQDSSICYSLRQILRALLAVFHEVLREWLLYGRLNSSTSEWMIMKEESAHYEDPWIGGYRIVQNAVPIFFDCSPKICQQILVVGKSMALLSSMGVADRSLAERRHLFSAFDSLECYYMPVEMQKFFRTITGFYERINAEVMRNVVVEFNMRTHAELVQKHFLMTDENLALTFYSQIIEETNGDLSALDSQKACRAFSSAKATCDSWPAKLSTIARVDATCGLMEDELGVLPSPRDANGGPIVQLKYIANAPISIIFNEAAMERYEHMFTFIWTILCADFQLVDLIQKYSRLMYNAWRIWPDFRPLCHLFSAVLARMAQFLCVLRFHIVHSVVEVHTHKFNMELGEWSNDLDKLIEAHEQCLHGLEEGLFLADESKDVRILIASLCDLIFEAVDLHSKFISELIACTATKTSSRTIEDDFEGTARFEFEEERIREEETYQQINVVYLPLIRNINDKFVRQMSNLVEEMLHREAGVKLSNVAMQLDFTGYYLRNGVKTQL</sequence>
<evidence type="ECO:0000256" key="6">
    <source>
        <dbReference type="SAM" id="MobiDB-lite"/>
    </source>
</evidence>
<evidence type="ECO:0000259" key="7">
    <source>
        <dbReference type="Pfam" id="PF04130"/>
    </source>
</evidence>
<keyword evidence="2 5" id="KW-0963">Cytoplasm</keyword>
<feature type="domain" description="Gamma tubulin complex component C-terminal" evidence="7">
    <location>
        <begin position="519"/>
        <end position="853"/>
    </location>
</feature>
<evidence type="ECO:0000256" key="3">
    <source>
        <dbReference type="ARBA" id="ARBA00022701"/>
    </source>
</evidence>
<evidence type="ECO:0000256" key="2">
    <source>
        <dbReference type="ARBA" id="ARBA00022490"/>
    </source>
</evidence>
<evidence type="ECO:0000313" key="10">
    <source>
        <dbReference type="WBParaSite" id="PgR018_g051_t01"/>
    </source>
</evidence>
<accession>A0A915AZ27</accession>
<dbReference type="GO" id="GO:0007020">
    <property type="term" value="P:microtubule nucleation"/>
    <property type="evidence" value="ECO:0007669"/>
    <property type="project" value="InterPro"/>
</dbReference>
<dbReference type="InterPro" id="IPR041470">
    <property type="entry name" value="GCP_N"/>
</dbReference>
<proteinExistence type="inferred from homology"/>
<name>A0A915AZ27_PARUN</name>
<keyword evidence="4 5" id="KW-0206">Cytoskeleton</keyword>
<evidence type="ECO:0000256" key="1">
    <source>
        <dbReference type="ARBA" id="ARBA00010337"/>
    </source>
</evidence>
<dbReference type="AlphaFoldDB" id="A0A915AZ27"/>
<dbReference type="Proteomes" id="UP000887569">
    <property type="component" value="Unplaced"/>
</dbReference>
<comment type="similarity">
    <text evidence="1 5">Belongs to the TUBGCP family.</text>
</comment>
<dbReference type="GO" id="GO:0000930">
    <property type="term" value="C:gamma-tubulin complex"/>
    <property type="evidence" value="ECO:0007669"/>
    <property type="project" value="TreeGrafter"/>
</dbReference>
<dbReference type="InterPro" id="IPR040457">
    <property type="entry name" value="GCP_C"/>
</dbReference>
<feature type="region of interest" description="Disordered" evidence="6">
    <location>
        <begin position="149"/>
        <end position="178"/>
    </location>
</feature>
<evidence type="ECO:0000259" key="8">
    <source>
        <dbReference type="Pfam" id="PF17681"/>
    </source>
</evidence>
<reference evidence="10" key="1">
    <citation type="submission" date="2022-11" db="UniProtKB">
        <authorList>
            <consortium name="WormBaseParasite"/>
        </authorList>
    </citation>
    <scope>IDENTIFICATION</scope>
</reference>
<dbReference type="InterPro" id="IPR042241">
    <property type="entry name" value="GCP_C_sf"/>
</dbReference>
<dbReference type="GO" id="GO:0051225">
    <property type="term" value="P:spindle assembly"/>
    <property type="evidence" value="ECO:0007669"/>
    <property type="project" value="TreeGrafter"/>
</dbReference>